<gene>
    <name evidence="1" type="ORF">B456_005G018600</name>
</gene>
<proteinExistence type="predicted"/>
<keyword evidence="2" id="KW-1185">Reference proteome</keyword>
<dbReference type="Gramene" id="KJB27959">
    <property type="protein sequence ID" value="KJB27959"/>
    <property type="gene ID" value="B456_005G018600"/>
</dbReference>
<organism evidence="1 2">
    <name type="scientific">Gossypium raimondii</name>
    <name type="common">Peruvian cotton</name>
    <name type="synonym">Gossypium klotzschianum subsp. raimondii</name>
    <dbReference type="NCBI Taxonomy" id="29730"/>
    <lineage>
        <taxon>Eukaryota</taxon>
        <taxon>Viridiplantae</taxon>
        <taxon>Streptophyta</taxon>
        <taxon>Embryophyta</taxon>
        <taxon>Tracheophyta</taxon>
        <taxon>Spermatophyta</taxon>
        <taxon>Magnoliopsida</taxon>
        <taxon>eudicotyledons</taxon>
        <taxon>Gunneridae</taxon>
        <taxon>Pentapetalae</taxon>
        <taxon>rosids</taxon>
        <taxon>malvids</taxon>
        <taxon>Malvales</taxon>
        <taxon>Malvaceae</taxon>
        <taxon>Malvoideae</taxon>
        <taxon>Gossypium</taxon>
    </lineage>
</organism>
<sequence>MKLHPVHSKAKSKQGLPQSLQFGYNTSPSIFAVEKNRVFMSYTCVSTRCKSNYTSKACACLTFFTFIGKSFRPVTTCYTPKYFV</sequence>
<dbReference type="EMBL" id="CM001744">
    <property type="protein sequence ID" value="KJB27959.1"/>
    <property type="molecule type" value="Genomic_DNA"/>
</dbReference>
<accession>A0A0D2R7W4</accession>
<reference evidence="1 2" key="1">
    <citation type="journal article" date="2012" name="Nature">
        <title>Repeated polyploidization of Gossypium genomes and the evolution of spinnable cotton fibres.</title>
        <authorList>
            <person name="Paterson A.H."/>
            <person name="Wendel J.F."/>
            <person name="Gundlach H."/>
            <person name="Guo H."/>
            <person name="Jenkins J."/>
            <person name="Jin D."/>
            <person name="Llewellyn D."/>
            <person name="Showmaker K.C."/>
            <person name="Shu S."/>
            <person name="Udall J."/>
            <person name="Yoo M.J."/>
            <person name="Byers R."/>
            <person name="Chen W."/>
            <person name="Doron-Faigenboim A."/>
            <person name="Duke M.V."/>
            <person name="Gong L."/>
            <person name="Grimwood J."/>
            <person name="Grover C."/>
            <person name="Grupp K."/>
            <person name="Hu G."/>
            <person name="Lee T.H."/>
            <person name="Li J."/>
            <person name="Lin L."/>
            <person name="Liu T."/>
            <person name="Marler B.S."/>
            <person name="Page J.T."/>
            <person name="Roberts A.W."/>
            <person name="Romanel E."/>
            <person name="Sanders W.S."/>
            <person name="Szadkowski E."/>
            <person name="Tan X."/>
            <person name="Tang H."/>
            <person name="Xu C."/>
            <person name="Wang J."/>
            <person name="Wang Z."/>
            <person name="Zhang D."/>
            <person name="Zhang L."/>
            <person name="Ashrafi H."/>
            <person name="Bedon F."/>
            <person name="Bowers J.E."/>
            <person name="Brubaker C.L."/>
            <person name="Chee P.W."/>
            <person name="Das S."/>
            <person name="Gingle A.R."/>
            <person name="Haigler C.H."/>
            <person name="Harker D."/>
            <person name="Hoffmann L.V."/>
            <person name="Hovav R."/>
            <person name="Jones D.C."/>
            <person name="Lemke C."/>
            <person name="Mansoor S."/>
            <person name="ur Rahman M."/>
            <person name="Rainville L.N."/>
            <person name="Rambani A."/>
            <person name="Reddy U.K."/>
            <person name="Rong J.K."/>
            <person name="Saranga Y."/>
            <person name="Scheffler B.E."/>
            <person name="Scheffler J.A."/>
            <person name="Stelly D.M."/>
            <person name="Triplett B.A."/>
            <person name="Van Deynze A."/>
            <person name="Vaslin M.F."/>
            <person name="Waghmare V.N."/>
            <person name="Walford S.A."/>
            <person name="Wright R.J."/>
            <person name="Zaki E.A."/>
            <person name="Zhang T."/>
            <person name="Dennis E.S."/>
            <person name="Mayer K.F."/>
            <person name="Peterson D.G."/>
            <person name="Rokhsar D.S."/>
            <person name="Wang X."/>
            <person name="Schmutz J."/>
        </authorList>
    </citation>
    <scope>NUCLEOTIDE SEQUENCE [LARGE SCALE GENOMIC DNA]</scope>
</reference>
<evidence type="ECO:0000313" key="1">
    <source>
        <dbReference type="EMBL" id="KJB27959.1"/>
    </source>
</evidence>
<dbReference type="Proteomes" id="UP000032304">
    <property type="component" value="Chromosome 5"/>
</dbReference>
<dbReference type="AlphaFoldDB" id="A0A0D2R7W4"/>
<protein>
    <submittedName>
        <fullName evidence="1">Uncharacterized protein</fullName>
    </submittedName>
</protein>
<name>A0A0D2R7W4_GOSRA</name>
<evidence type="ECO:0000313" key="2">
    <source>
        <dbReference type="Proteomes" id="UP000032304"/>
    </source>
</evidence>